<protein>
    <recommendedName>
        <fullName evidence="1">C2 domain-containing protein</fullName>
    </recommendedName>
</protein>
<dbReference type="InterPro" id="IPR011022">
    <property type="entry name" value="Arrestin_C-like"/>
</dbReference>
<dbReference type="AlphaFoldDB" id="A0A6B2L2W1"/>
<dbReference type="SMART" id="SM00239">
    <property type="entry name" value="C2"/>
    <property type="match status" value="1"/>
</dbReference>
<feature type="domain" description="C2" evidence="1">
    <location>
        <begin position="1"/>
        <end position="76"/>
    </location>
</feature>
<dbReference type="GO" id="GO:0015031">
    <property type="term" value="P:protein transport"/>
    <property type="evidence" value="ECO:0007669"/>
    <property type="project" value="TreeGrafter"/>
</dbReference>
<accession>A0A6B2L2W1</accession>
<dbReference type="CDD" id="cd00030">
    <property type="entry name" value="C2"/>
    <property type="match status" value="1"/>
</dbReference>
<dbReference type="Gene3D" id="2.60.40.150">
    <property type="entry name" value="C2 domain"/>
    <property type="match status" value="1"/>
</dbReference>
<dbReference type="InterPro" id="IPR035892">
    <property type="entry name" value="C2_domain_sf"/>
</dbReference>
<dbReference type="PANTHER" id="PTHR11188">
    <property type="entry name" value="ARRESTIN DOMAIN CONTAINING PROTEIN"/>
    <property type="match status" value="1"/>
</dbReference>
<organism evidence="2">
    <name type="scientific">Arcella intermedia</name>
    <dbReference type="NCBI Taxonomy" id="1963864"/>
    <lineage>
        <taxon>Eukaryota</taxon>
        <taxon>Amoebozoa</taxon>
        <taxon>Tubulinea</taxon>
        <taxon>Elardia</taxon>
        <taxon>Arcellinida</taxon>
        <taxon>Sphaerothecina</taxon>
        <taxon>Arcellidae</taxon>
        <taxon>Arcella</taxon>
    </lineage>
</organism>
<evidence type="ECO:0000259" key="1">
    <source>
        <dbReference type="PROSITE" id="PS50004"/>
    </source>
</evidence>
<dbReference type="InterPro" id="IPR014752">
    <property type="entry name" value="Arrestin-like_C"/>
</dbReference>
<name>A0A6B2L2W1_9EUKA</name>
<dbReference type="InterPro" id="IPR014756">
    <property type="entry name" value="Ig_E-set"/>
</dbReference>
<dbReference type="SUPFAM" id="SSF49562">
    <property type="entry name" value="C2 domain (Calcium/lipid-binding domain, CaLB)"/>
    <property type="match status" value="1"/>
</dbReference>
<dbReference type="PROSITE" id="PS50004">
    <property type="entry name" value="C2"/>
    <property type="match status" value="1"/>
</dbReference>
<dbReference type="Gene3D" id="2.60.40.640">
    <property type="match status" value="2"/>
</dbReference>
<dbReference type="SUPFAM" id="SSF81296">
    <property type="entry name" value="E set domains"/>
    <property type="match status" value="2"/>
</dbReference>
<dbReference type="GO" id="GO:0005737">
    <property type="term" value="C:cytoplasm"/>
    <property type="evidence" value="ECO:0007669"/>
    <property type="project" value="TreeGrafter"/>
</dbReference>
<dbReference type="EMBL" id="GIBP01002268">
    <property type="protein sequence ID" value="NDV31237.1"/>
    <property type="molecule type" value="Transcribed_RNA"/>
</dbReference>
<dbReference type="InterPro" id="IPR050357">
    <property type="entry name" value="Arrestin_domain-protein"/>
</dbReference>
<dbReference type="PANTHER" id="PTHR11188:SF129">
    <property type="entry name" value="ARRESTIN DOMAIN-CONTAINING PROTEIN F"/>
    <property type="match status" value="1"/>
</dbReference>
<dbReference type="InterPro" id="IPR000008">
    <property type="entry name" value="C2_dom"/>
</dbReference>
<proteinExistence type="predicted"/>
<evidence type="ECO:0000313" key="2">
    <source>
        <dbReference type="EMBL" id="NDV31237.1"/>
    </source>
</evidence>
<dbReference type="InterPro" id="IPR011021">
    <property type="entry name" value="Arrestin-like_N"/>
</dbReference>
<reference evidence="2" key="1">
    <citation type="journal article" date="2020" name="J. Eukaryot. Microbiol.">
        <title>De novo Sequencing, Assembly and Annotation of the Transcriptome for the Free-Living Testate Amoeba Arcella intermedia.</title>
        <authorList>
            <person name="Ribeiro G.M."/>
            <person name="Porfirio-Sousa A.L."/>
            <person name="Maurer-Alcala X.X."/>
            <person name="Katz L.A."/>
            <person name="Lahr D.J.G."/>
        </authorList>
    </citation>
    <scope>NUCLEOTIDE SEQUENCE</scope>
</reference>
<dbReference type="SMART" id="SM01017">
    <property type="entry name" value="Arrestin_C"/>
    <property type="match status" value="1"/>
</dbReference>
<dbReference type="Pfam" id="PF00168">
    <property type="entry name" value="C2"/>
    <property type="match status" value="1"/>
</dbReference>
<sequence>MGFTNGEKKGKKTHIKKSTLTPHWDEIFAFPVTNPYTEQLSIEVYDHDTLGKDDAMGGVKIPLTGLVMGVEKVDWYALSSQGQIQVGLTAVAFDSSGLHPQQIHEVISNNVVDSTQVAVFQPPTRWEIKDPQKFHSTNKHDNKSGWIQLFFDKPYYIGGEVINGRVDLFLNHEVPAKKVMIKWKGEEKSYIENTWNDSDGHPHTDVYKDNKTFFDSSLVLFAVPEGHAILPPGPHTWTFSFSLPPNLPSIFFEKYIEFDGDKIKAAIAYKVKVFVDMPGSDIKAKEKLIISELLTQRVLPVAETKVKSFAFAKGKLKFSGEVGKNVFVPGEVIPLKVKVVNPTSKNVDNIKVKLVRKLTIKAKHFTKLAVKEIARWKFPGVTKKSDFEGTIQVQLPEKIYPSSNGDLVKCHYILEIECDLPWAFDAVIKPKVVIALLPAPGQGMWFLQDMAALGGWNSF</sequence>
<dbReference type="Pfam" id="PF02752">
    <property type="entry name" value="Arrestin_C"/>
    <property type="match status" value="1"/>
</dbReference>
<dbReference type="Pfam" id="PF00339">
    <property type="entry name" value="Arrestin_N"/>
    <property type="match status" value="1"/>
</dbReference>